<keyword evidence="4" id="KW-1185">Reference proteome</keyword>
<dbReference type="Gene3D" id="1.10.287.110">
    <property type="entry name" value="DnaJ domain"/>
    <property type="match status" value="1"/>
</dbReference>
<organism evidence="3 4">
    <name type="scientific">Botrytis tulipae</name>
    <dbReference type="NCBI Taxonomy" id="87230"/>
    <lineage>
        <taxon>Eukaryota</taxon>
        <taxon>Fungi</taxon>
        <taxon>Dikarya</taxon>
        <taxon>Ascomycota</taxon>
        <taxon>Pezizomycotina</taxon>
        <taxon>Leotiomycetes</taxon>
        <taxon>Helotiales</taxon>
        <taxon>Sclerotiniaceae</taxon>
        <taxon>Botrytis</taxon>
    </lineage>
</organism>
<feature type="compositionally biased region" description="Basic and acidic residues" evidence="1">
    <location>
        <begin position="534"/>
        <end position="546"/>
    </location>
</feature>
<feature type="compositionally biased region" description="Polar residues" evidence="1">
    <location>
        <begin position="147"/>
        <end position="164"/>
    </location>
</feature>
<dbReference type="InterPro" id="IPR036869">
    <property type="entry name" value="J_dom_sf"/>
</dbReference>
<dbReference type="AlphaFoldDB" id="A0A4Z1ESP3"/>
<dbReference type="Proteomes" id="UP000297777">
    <property type="component" value="Unassembled WGS sequence"/>
</dbReference>
<proteinExistence type="predicted"/>
<feature type="region of interest" description="Disordered" evidence="1">
    <location>
        <begin position="30"/>
        <end position="73"/>
    </location>
</feature>
<comment type="caution">
    <text evidence="3">The sequence shown here is derived from an EMBL/GenBank/DDBJ whole genome shotgun (WGS) entry which is preliminary data.</text>
</comment>
<dbReference type="SUPFAM" id="SSF46565">
    <property type="entry name" value="Chaperone J-domain"/>
    <property type="match status" value="1"/>
</dbReference>
<feature type="compositionally biased region" description="Low complexity" evidence="1">
    <location>
        <begin position="273"/>
        <end position="294"/>
    </location>
</feature>
<feature type="region of interest" description="Disordered" evidence="1">
    <location>
        <begin position="497"/>
        <end position="575"/>
    </location>
</feature>
<feature type="compositionally biased region" description="Polar residues" evidence="1">
    <location>
        <begin position="434"/>
        <end position="445"/>
    </location>
</feature>
<evidence type="ECO:0000259" key="2">
    <source>
        <dbReference type="PROSITE" id="PS50076"/>
    </source>
</evidence>
<dbReference type="EMBL" id="PQXH01000053">
    <property type="protein sequence ID" value="TGO14459.1"/>
    <property type="molecule type" value="Genomic_DNA"/>
</dbReference>
<feature type="compositionally biased region" description="Polar residues" evidence="1">
    <location>
        <begin position="30"/>
        <end position="39"/>
    </location>
</feature>
<feature type="compositionally biased region" description="Polar residues" evidence="1">
    <location>
        <begin position="510"/>
        <end position="533"/>
    </location>
</feature>
<feature type="compositionally biased region" description="Basic and acidic residues" evidence="1">
    <location>
        <begin position="136"/>
        <end position="146"/>
    </location>
</feature>
<dbReference type="PROSITE" id="PS50076">
    <property type="entry name" value="DNAJ_2"/>
    <property type="match status" value="1"/>
</dbReference>
<feature type="compositionally biased region" description="Acidic residues" evidence="1">
    <location>
        <begin position="562"/>
        <end position="571"/>
    </location>
</feature>
<evidence type="ECO:0000313" key="4">
    <source>
        <dbReference type="Proteomes" id="UP000297777"/>
    </source>
</evidence>
<feature type="region of interest" description="Disordered" evidence="1">
    <location>
        <begin position="215"/>
        <end position="445"/>
    </location>
</feature>
<feature type="compositionally biased region" description="Polar residues" evidence="1">
    <location>
        <begin position="351"/>
        <end position="360"/>
    </location>
</feature>
<gene>
    <name evidence="3" type="ORF">BTUL_0053g00590</name>
</gene>
<feature type="compositionally biased region" description="Basic and acidic residues" evidence="1">
    <location>
        <begin position="215"/>
        <end position="230"/>
    </location>
</feature>
<dbReference type="Pfam" id="PF00226">
    <property type="entry name" value="DnaJ"/>
    <property type="match status" value="1"/>
</dbReference>
<name>A0A4Z1ESP3_9HELO</name>
<sequence>MSSSSTLKDRGADYIQTTSSLKNVDFTKSLKSPPTTSLEFITHGTKDTEPILPSSPKSLRSTSCISDTSDIDPSDSERTFGNYYEALQIPTNANAAAIKKAYLLLRKDFYPTSSPSEFYARRRFVNEAYITLGTPNRREAYDKDHNFNQPQPEKQTNFPTLNNNLSAKFNRTKSWDEDYGDRDDLSDDESYNGRRHVSFAESRRISLRRRIRNPELYESDSHSSSDDKPPQRAHGVGGVPYRRFPQSRVKDRGRNSTYDDRPRHELSKRYYRSRSPPLESSSSDNDSRSHSPSRTSLRGRDTTNPFMRKSTKYGPRTNPFAGRSPARPSSPKSEALSDDSRPSSPERGSLHQYNNQSANSFAERASAPNRRPSNSSPRRAASVARPVSDSINWRQRYETNHKVPQPETFSGAYNDWSRSRRLQPPSPQPSPRLTSYNFPSHQFSQEPVIPFDRRPAYYPDHYDGKSYNPYGSSGTEPANENIVQRLLLEWTPAGEEAEAAAAQNRDENNHSNANRCLNDTYNPSSGVKSQSRHTSQEQVERTEIPDPTKMNVKGGRRPMATVEDDAGDFPDFENPSFVPRRAMTNFF</sequence>
<feature type="domain" description="J" evidence="2">
    <location>
        <begin position="82"/>
        <end position="145"/>
    </location>
</feature>
<protein>
    <recommendedName>
        <fullName evidence="2">J domain-containing protein</fullName>
    </recommendedName>
</protein>
<feature type="compositionally biased region" description="Basic and acidic residues" evidence="1">
    <location>
        <begin position="248"/>
        <end position="268"/>
    </location>
</feature>
<evidence type="ECO:0000313" key="3">
    <source>
        <dbReference type="EMBL" id="TGO14459.1"/>
    </source>
</evidence>
<feature type="compositionally biased region" description="Low complexity" evidence="1">
    <location>
        <begin position="364"/>
        <end position="388"/>
    </location>
</feature>
<feature type="region of interest" description="Disordered" evidence="1">
    <location>
        <begin position="136"/>
        <end position="164"/>
    </location>
</feature>
<dbReference type="OrthoDB" id="5431013at2759"/>
<reference evidence="3 4" key="1">
    <citation type="submission" date="2017-12" db="EMBL/GenBank/DDBJ databases">
        <title>Comparative genomics of Botrytis spp.</title>
        <authorList>
            <person name="Valero-Jimenez C.A."/>
            <person name="Tapia P."/>
            <person name="Veloso J."/>
            <person name="Silva-Moreno E."/>
            <person name="Staats M."/>
            <person name="Valdes J.H."/>
            <person name="Van Kan J.A.L."/>
        </authorList>
    </citation>
    <scope>NUCLEOTIDE SEQUENCE [LARGE SCALE GENOMIC DNA]</scope>
    <source>
        <strain evidence="3 4">Bt9001</strain>
    </source>
</reference>
<dbReference type="InterPro" id="IPR001623">
    <property type="entry name" value="DnaJ_domain"/>
</dbReference>
<evidence type="ECO:0000256" key="1">
    <source>
        <dbReference type="SAM" id="MobiDB-lite"/>
    </source>
</evidence>
<accession>A0A4Z1ESP3</accession>